<dbReference type="RefSeq" id="WP_170077371.1">
    <property type="nucleotide sequence ID" value="NZ_JABAFA010000011.1"/>
</dbReference>
<evidence type="ECO:0000256" key="4">
    <source>
        <dbReference type="ARBA" id="ARBA00022519"/>
    </source>
</evidence>
<keyword evidence="3" id="KW-1003">Cell membrane</keyword>
<dbReference type="AlphaFoldDB" id="A0A848B9M4"/>
<keyword evidence="4" id="KW-0997">Cell inner membrane</keyword>
<gene>
    <name evidence="6" type="ORF">HF878_04900</name>
</gene>
<sequence>MKRLPILILTLLLALLIAGCGEQPGAPRAAKDGVRTVRIAYLPITHALPLFEASQTLAAAGGPVRIELIRYGSWPELMDALNTGKVDGASVLIELAVKAREQGIDLTAAALGHRDGNVIIAGKGIERVEDLKGKIFAIPHKQSSHKLLLDQLLAEHGMTERDLTVVEMSPPEMPAGLAQGQIAGYCVAEPFGAKAVTLGTGHILARSEDLWPGSLCCALVFNGAFARANHDLARSVTQGYLAAGEELAAHPDEAADLAQSVFKAKPAVLNLSLQWISYDDLAIRPDAYDELIRRMTDTGLIQNAPAYEDFVDPTLLPASSERT</sequence>
<accession>A0A848B9M4</accession>
<protein>
    <submittedName>
        <fullName evidence="6">ABC transporter substrate-binding protein</fullName>
    </submittedName>
</protein>
<dbReference type="PANTHER" id="PTHR30024:SF43">
    <property type="entry name" value="BLL4572 PROTEIN"/>
    <property type="match status" value="1"/>
</dbReference>
<keyword evidence="7" id="KW-1185">Reference proteome</keyword>
<evidence type="ECO:0000256" key="3">
    <source>
        <dbReference type="ARBA" id="ARBA00022475"/>
    </source>
</evidence>
<dbReference type="SUPFAM" id="SSF53850">
    <property type="entry name" value="Periplasmic binding protein-like II"/>
    <property type="match status" value="1"/>
</dbReference>
<dbReference type="CDD" id="cd13553">
    <property type="entry name" value="PBP2_NrtA_CpmA_like"/>
    <property type="match status" value="1"/>
</dbReference>
<keyword evidence="5" id="KW-0472">Membrane</keyword>
<evidence type="ECO:0000256" key="5">
    <source>
        <dbReference type="ARBA" id="ARBA00023136"/>
    </source>
</evidence>
<dbReference type="Pfam" id="PF13379">
    <property type="entry name" value="NMT1_2"/>
    <property type="match status" value="1"/>
</dbReference>
<evidence type="ECO:0000313" key="7">
    <source>
        <dbReference type="Proteomes" id="UP000543804"/>
    </source>
</evidence>
<reference evidence="6 7" key="1">
    <citation type="submission" date="2020-04" db="EMBL/GenBank/DDBJ databases">
        <authorList>
            <person name="Hitch T.C.A."/>
            <person name="Wylensek D."/>
            <person name="Clavel T."/>
        </authorList>
    </citation>
    <scope>NUCLEOTIDE SEQUENCE [LARGE SCALE GENOMIC DNA]</scope>
    <source>
        <strain evidence="6 7">PG-130-P53-12</strain>
    </source>
</reference>
<dbReference type="PROSITE" id="PS51257">
    <property type="entry name" value="PROKAR_LIPOPROTEIN"/>
    <property type="match status" value="1"/>
</dbReference>
<dbReference type="Proteomes" id="UP000543804">
    <property type="component" value="Unassembled WGS sequence"/>
</dbReference>
<name>A0A848B9M4_9FIRM</name>
<evidence type="ECO:0000256" key="1">
    <source>
        <dbReference type="ARBA" id="ARBA00004533"/>
    </source>
</evidence>
<keyword evidence="2" id="KW-0813">Transport</keyword>
<proteinExistence type="predicted"/>
<organism evidence="6 7">
    <name type="scientific">Selenomonas bovis</name>
    <dbReference type="NCBI Taxonomy" id="416586"/>
    <lineage>
        <taxon>Bacteria</taxon>
        <taxon>Bacillati</taxon>
        <taxon>Bacillota</taxon>
        <taxon>Negativicutes</taxon>
        <taxon>Selenomonadales</taxon>
        <taxon>Selenomonadaceae</taxon>
        <taxon>Selenomonas</taxon>
    </lineage>
</organism>
<dbReference type="PANTHER" id="PTHR30024">
    <property type="entry name" value="ALIPHATIC SULFONATES-BINDING PROTEIN-RELATED"/>
    <property type="match status" value="1"/>
</dbReference>
<dbReference type="GO" id="GO:0005886">
    <property type="term" value="C:plasma membrane"/>
    <property type="evidence" value="ECO:0007669"/>
    <property type="project" value="UniProtKB-SubCell"/>
</dbReference>
<evidence type="ECO:0000256" key="2">
    <source>
        <dbReference type="ARBA" id="ARBA00022448"/>
    </source>
</evidence>
<evidence type="ECO:0000313" key="6">
    <source>
        <dbReference type="EMBL" id="NMD98824.1"/>
    </source>
</evidence>
<dbReference type="EMBL" id="JABAFA010000011">
    <property type="protein sequence ID" value="NMD98824.1"/>
    <property type="molecule type" value="Genomic_DNA"/>
</dbReference>
<comment type="caution">
    <text evidence="6">The sequence shown here is derived from an EMBL/GenBank/DDBJ whole genome shotgun (WGS) entry which is preliminary data.</text>
</comment>
<dbReference type="InterPro" id="IPR044527">
    <property type="entry name" value="NrtA/CpmA_ABC-bd_dom"/>
</dbReference>
<dbReference type="Gene3D" id="3.40.190.10">
    <property type="entry name" value="Periplasmic binding protein-like II"/>
    <property type="match status" value="2"/>
</dbReference>
<comment type="subcellular location">
    <subcellularLocation>
        <location evidence="1">Cell inner membrane</location>
    </subcellularLocation>
</comment>